<dbReference type="Proteomes" id="UP000621500">
    <property type="component" value="Unassembled WGS sequence"/>
</dbReference>
<protein>
    <submittedName>
        <fullName evidence="2">Uncharacterized protein</fullName>
    </submittedName>
</protein>
<comment type="caution">
    <text evidence="2">The sequence shown here is derived from an EMBL/GenBank/DDBJ whole genome shotgun (WGS) entry which is preliminary data.</text>
</comment>
<organism evidence="2 3">
    <name type="scientific">Plantactinospora mayteni</name>
    <dbReference type="NCBI Taxonomy" id="566021"/>
    <lineage>
        <taxon>Bacteria</taxon>
        <taxon>Bacillati</taxon>
        <taxon>Actinomycetota</taxon>
        <taxon>Actinomycetes</taxon>
        <taxon>Micromonosporales</taxon>
        <taxon>Micromonosporaceae</taxon>
        <taxon>Plantactinospora</taxon>
    </lineage>
</organism>
<name>A0ABQ4ETD1_9ACTN</name>
<accession>A0ABQ4ETD1</accession>
<dbReference type="EMBL" id="BONX01000030">
    <property type="protein sequence ID" value="GIG97902.1"/>
    <property type="molecule type" value="Genomic_DNA"/>
</dbReference>
<sequence length="83" mass="8838">MFPTRTPPEYRPRDTARYGGLGRRPDRPVGRAPNSSQFGPPWTTGPDDPRCPGGAGLDRLPCGELAQPGVTPESPAIWLAIGA</sequence>
<evidence type="ECO:0000256" key="1">
    <source>
        <dbReference type="SAM" id="MobiDB-lite"/>
    </source>
</evidence>
<gene>
    <name evidence="2" type="ORF">Pma05_44750</name>
</gene>
<evidence type="ECO:0000313" key="3">
    <source>
        <dbReference type="Proteomes" id="UP000621500"/>
    </source>
</evidence>
<reference evidence="2 3" key="1">
    <citation type="submission" date="2021-01" db="EMBL/GenBank/DDBJ databases">
        <title>Whole genome shotgun sequence of Plantactinospora mayteni NBRC 109088.</title>
        <authorList>
            <person name="Komaki H."/>
            <person name="Tamura T."/>
        </authorList>
    </citation>
    <scope>NUCLEOTIDE SEQUENCE [LARGE SCALE GENOMIC DNA]</scope>
    <source>
        <strain evidence="2 3">NBRC 109088</strain>
    </source>
</reference>
<evidence type="ECO:0000313" key="2">
    <source>
        <dbReference type="EMBL" id="GIG97902.1"/>
    </source>
</evidence>
<keyword evidence="3" id="KW-1185">Reference proteome</keyword>
<proteinExistence type="predicted"/>
<feature type="region of interest" description="Disordered" evidence="1">
    <location>
        <begin position="1"/>
        <end position="58"/>
    </location>
</feature>